<proteinExistence type="predicted"/>
<evidence type="ECO:0000313" key="1">
    <source>
        <dbReference type="EMBL" id="CAB4299814.1"/>
    </source>
</evidence>
<name>A0A6J5WKF6_PRUAR</name>
<dbReference type="EMBL" id="CAEKKB010000002">
    <property type="protein sequence ID" value="CAB4299814.1"/>
    <property type="molecule type" value="Genomic_DNA"/>
</dbReference>
<organism evidence="1 2">
    <name type="scientific">Prunus armeniaca</name>
    <name type="common">Apricot</name>
    <name type="synonym">Armeniaca vulgaris</name>
    <dbReference type="NCBI Taxonomy" id="36596"/>
    <lineage>
        <taxon>Eukaryota</taxon>
        <taxon>Viridiplantae</taxon>
        <taxon>Streptophyta</taxon>
        <taxon>Embryophyta</taxon>
        <taxon>Tracheophyta</taxon>
        <taxon>Spermatophyta</taxon>
        <taxon>Magnoliopsida</taxon>
        <taxon>eudicotyledons</taxon>
        <taxon>Gunneridae</taxon>
        <taxon>Pentapetalae</taxon>
        <taxon>rosids</taxon>
        <taxon>fabids</taxon>
        <taxon>Rosales</taxon>
        <taxon>Rosaceae</taxon>
        <taxon>Amygdaloideae</taxon>
        <taxon>Amygdaleae</taxon>
        <taxon>Prunus</taxon>
    </lineage>
</organism>
<sequence>MVTMANKARTSLLSMILCSTTELGNFALRQKGYEEYGPYEEYVVQSEIAQVSDDTYRGSFGGCGDVEGEEELEVVAGFSGCVFWFMGMCSCWKC</sequence>
<dbReference type="AlphaFoldDB" id="A0A6J5WKF6"/>
<evidence type="ECO:0000313" key="2">
    <source>
        <dbReference type="Proteomes" id="UP000507245"/>
    </source>
</evidence>
<gene>
    <name evidence="1" type="ORF">ORAREDHAP_LOCUS14505</name>
</gene>
<keyword evidence="2" id="KW-1185">Reference proteome</keyword>
<protein>
    <submittedName>
        <fullName evidence="1">Uncharacterized protein</fullName>
    </submittedName>
</protein>
<dbReference type="Proteomes" id="UP000507245">
    <property type="component" value="Unassembled WGS sequence"/>
</dbReference>
<accession>A0A6J5WKF6</accession>
<reference evidence="2" key="1">
    <citation type="journal article" date="2020" name="Genome Biol.">
        <title>Gamete binning: chromosome-level and haplotype-resolved genome assembly enabled by high-throughput single-cell sequencing of gamete genomes.</title>
        <authorList>
            <person name="Campoy J.A."/>
            <person name="Sun H."/>
            <person name="Goel M."/>
            <person name="Jiao W.-B."/>
            <person name="Folz-Donahue K."/>
            <person name="Wang N."/>
            <person name="Rubio M."/>
            <person name="Liu C."/>
            <person name="Kukat C."/>
            <person name="Ruiz D."/>
            <person name="Huettel B."/>
            <person name="Schneeberger K."/>
        </authorList>
    </citation>
    <scope>NUCLEOTIDE SEQUENCE [LARGE SCALE GENOMIC DNA]</scope>
    <source>
        <strain evidence="2">cv. Rojo Pasion</strain>
    </source>
</reference>